<name>L5LG39_MYODS</name>
<feature type="region of interest" description="Disordered" evidence="1">
    <location>
        <begin position="1"/>
        <end position="60"/>
    </location>
</feature>
<reference evidence="3" key="1">
    <citation type="journal article" date="2013" name="Science">
        <title>Comparative analysis of bat genomes provides insight into the evolution of flight and immunity.</title>
        <authorList>
            <person name="Zhang G."/>
            <person name="Cowled C."/>
            <person name="Shi Z."/>
            <person name="Huang Z."/>
            <person name="Bishop-Lilly K.A."/>
            <person name="Fang X."/>
            <person name="Wynne J.W."/>
            <person name="Xiong Z."/>
            <person name="Baker M.L."/>
            <person name="Zhao W."/>
            <person name="Tachedjian M."/>
            <person name="Zhu Y."/>
            <person name="Zhou P."/>
            <person name="Jiang X."/>
            <person name="Ng J."/>
            <person name="Yang L."/>
            <person name="Wu L."/>
            <person name="Xiao J."/>
            <person name="Feng Y."/>
            <person name="Chen Y."/>
            <person name="Sun X."/>
            <person name="Zhang Y."/>
            <person name="Marsh G.A."/>
            <person name="Crameri G."/>
            <person name="Broder C.C."/>
            <person name="Frey K.G."/>
            <person name="Wang L.F."/>
            <person name="Wang J."/>
        </authorList>
    </citation>
    <scope>NUCLEOTIDE SEQUENCE [LARGE SCALE GENOMIC DNA]</scope>
</reference>
<dbReference type="AlphaFoldDB" id="L5LG39"/>
<evidence type="ECO:0000313" key="3">
    <source>
        <dbReference type="Proteomes" id="UP000010556"/>
    </source>
</evidence>
<proteinExistence type="predicted"/>
<organism evidence="2 3">
    <name type="scientific">Myotis davidii</name>
    <name type="common">David's myotis</name>
    <dbReference type="NCBI Taxonomy" id="225400"/>
    <lineage>
        <taxon>Eukaryota</taxon>
        <taxon>Metazoa</taxon>
        <taxon>Chordata</taxon>
        <taxon>Craniata</taxon>
        <taxon>Vertebrata</taxon>
        <taxon>Euteleostomi</taxon>
        <taxon>Mammalia</taxon>
        <taxon>Eutheria</taxon>
        <taxon>Laurasiatheria</taxon>
        <taxon>Chiroptera</taxon>
        <taxon>Yangochiroptera</taxon>
        <taxon>Vespertilionidae</taxon>
        <taxon>Myotis</taxon>
    </lineage>
</organism>
<sequence>MEVSLGAAERSGRGVGGWGRAPRAAVPGTPSARRPWPRAGEGGVLEALSTARTRLGRRER</sequence>
<dbReference type="Proteomes" id="UP000010556">
    <property type="component" value="Unassembled WGS sequence"/>
</dbReference>
<evidence type="ECO:0000256" key="1">
    <source>
        <dbReference type="SAM" id="MobiDB-lite"/>
    </source>
</evidence>
<gene>
    <name evidence="2" type="ORF">MDA_GLEAN10018175</name>
</gene>
<protein>
    <submittedName>
        <fullName evidence="2">Uncharacterized protein</fullName>
    </submittedName>
</protein>
<accession>L5LG39</accession>
<evidence type="ECO:0000313" key="2">
    <source>
        <dbReference type="EMBL" id="ELK24598.1"/>
    </source>
</evidence>
<keyword evidence="3" id="KW-1185">Reference proteome</keyword>
<dbReference type="EMBL" id="KB112777">
    <property type="protein sequence ID" value="ELK24598.1"/>
    <property type="molecule type" value="Genomic_DNA"/>
</dbReference>